<evidence type="ECO:0000256" key="3">
    <source>
        <dbReference type="ARBA" id="ARBA00022473"/>
    </source>
</evidence>
<feature type="transmembrane region" description="Helical" evidence="8">
    <location>
        <begin position="12"/>
        <end position="33"/>
    </location>
</feature>
<keyword evidence="4 7" id="KW-0964">Secreted</keyword>
<evidence type="ECO:0000256" key="8">
    <source>
        <dbReference type="SAM" id="Phobius"/>
    </source>
</evidence>
<evidence type="ECO:0000313" key="9">
    <source>
        <dbReference type="RefSeq" id="XP_016445266.1"/>
    </source>
</evidence>
<dbReference type="GO" id="GO:0005576">
    <property type="term" value="C:extracellular region"/>
    <property type="evidence" value="ECO:0007669"/>
    <property type="project" value="UniProtKB-SubCell"/>
</dbReference>
<dbReference type="PANTHER" id="PTHR33109:SF91">
    <property type="entry name" value="EPIDERMAL PATTERNING FACTOR-LIKE PROTEIN"/>
    <property type="match status" value="1"/>
</dbReference>
<evidence type="ECO:0000256" key="5">
    <source>
        <dbReference type="ARBA" id="ARBA00022729"/>
    </source>
</evidence>
<evidence type="ECO:0000256" key="2">
    <source>
        <dbReference type="ARBA" id="ARBA00008127"/>
    </source>
</evidence>
<dbReference type="PANTHER" id="PTHR33109">
    <property type="entry name" value="EPIDERMAL PATTERNING FACTOR-LIKE PROTEIN 4"/>
    <property type="match status" value="1"/>
</dbReference>
<dbReference type="InterPro" id="IPR039455">
    <property type="entry name" value="EPFL"/>
</dbReference>
<organism evidence="9">
    <name type="scientific">Nicotiana tabacum</name>
    <name type="common">Common tobacco</name>
    <dbReference type="NCBI Taxonomy" id="4097"/>
    <lineage>
        <taxon>Eukaryota</taxon>
        <taxon>Viridiplantae</taxon>
        <taxon>Streptophyta</taxon>
        <taxon>Embryophyta</taxon>
        <taxon>Tracheophyta</taxon>
        <taxon>Spermatophyta</taxon>
        <taxon>Magnoliopsida</taxon>
        <taxon>eudicotyledons</taxon>
        <taxon>Gunneridae</taxon>
        <taxon>Pentapetalae</taxon>
        <taxon>asterids</taxon>
        <taxon>lamiids</taxon>
        <taxon>Solanales</taxon>
        <taxon>Solanaceae</taxon>
        <taxon>Nicotianoideae</taxon>
        <taxon>Nicotianeae</taxon>
        <taxon>Nicotiana</taxon>
    </lineage>
</organism>
<gene>
    <name evidence="9" type="primary">LOC107770467</name>
</gene>
<dbReference type="STRING" id="4097.A0A1S3XZ94"/>
<keyword evidence="8" id="KW-0472">Membrane</keyword>
<protein>
    <recommendedName>
        <fullName evidence="7">Epidermal patterning factor-like protein</fullName>
    </recommendedName>
</protein>
<keyword evidence="8" id="KW-1133">Transmembrane helix</keyword>
<dbReference type="RefSeq" id="XP_016445266.1">
    <property type="nucleotide sequence ID" value="XM_016589780.1"/>
</dbReference>
<dbReference type="Pfam" id="PF17181">
    <property type="entry name" value="EPF"/>
    <property type="match status" value="1"/>
</dbReference>
<name>A0A1S3XZ94_TOBAC</name>
<keyword evidence="5" id="KW-0732">Signal</keyword>
<keyword evidence="8" id="KW-0812">Transmembrane</keyword>
<reference evidence="9" key="1">
    <citation type="submission" date="2025-08" db="UniProtKB">
        <authorList>
            <consortium name="RefSeq"/>
        </authorList>
    </citation>
    <scope>IDENTIFICATION</scope>
</reference>
<comment type="subcellular location">
    <subcellularLocation>
        <location evidence="1 7">Secreted</location>
    </subcellularLocation>
</comment>
<dbReference type="KEGG" id="nta:107770467"/>
<comment type="similarity">
    <text evidence="2 7">Belongs to the plant cysteine rich small secretory peptide family. Epidermal patterning factor subfamily.</text>
</comment>
<dbReference type="SMR" id="A0A1S3XZ94"/>
<comment type="function">
    <text evidence="7">Controls stomatal patterning.</text>
</comment>
<proteinExistence type="inferred from homology"/>
<dbReference type="OMA" id="SRIILMM"/>
<keyword evidence="6" id="KW-1015">Disulfide bond</keyword>
<evidence type="ECO:0000256" key="4">
    <source>
        <dbReference type="ARBA" id="ARBA00022525"/>
    </source>
</evidence>
<dbReference type="GO" id="GO:0010052">
    <property type="term" value="P:guard cell differentiation"/>
    <property type="evidence" value="ECO:0000318"/>
    <property type="project" value="GO_Central"/>
</dbReference>
<dbReference type="PaxDb" id="4097-A0A1S3XZ94"/>
<evidence type="ECO:0000256" key="7">
    <source>
        <dbReference type="RuleBase" id="RU367102"/>
    </source>
</evidence>
<dbReference type="OrthoDB" id="1874659at2759"/>
<sequence length="110" mass="12270">MASTTNMSNSKGLKFAVILMFIYSLTFLPSISGRSGERKQMRMVMLGSSPPKCVNRCKGCRPCMAVLVIPPHITSSGKVSKALNTLYTREDEGYYLLSWKCKCGTKYFQP</sequence>
<dbReference type="AlphaFoldDB" id="A0A1S3XZ94"/>
<accession>A0A1S3XZ94</accession>
<evidence type="ECO:0000256" key="6">
    <source>
        <dbReference type="ARBA" id="ARBA00023157"/>
    </source>
</evidence>
<evidence type="ECO:0000256" key="1">
    <source>
        <dbReference type="ARBA" id="ARBA00004613"/>
    </source>
</evidence>
<keyword evidence="3 7" id="KW-0217">Developmental protein</keyword>